<keyword evidence="4" id="KW-0862">Zinc</keyword>
<evidence type="ECO:0000256" key="5">
    <source>
        <dbReference type="ARBA" id="ARBA00023015"/>
    </source>
</evidence>
<dbReference type="InterPro" id="IPR039355">
    <property type="entry name" value="Transcription_factor_GATA"/>
</dbReference>
<feature type="domain" description="GATA-type" evidence="10">
    <location>
        <begin position="183"/>
        <end position="238"/>
    </location>
</feature>
<dbReference type="RefSeq" id="XP_022242576.1">
    <property type="nucleotide sequence ID" value="XM_022386868.1"/>
</dbReference>
<evidence type="ECO:0000313" key="11">
    <source>
        <dbReference type="Proteomes" id="UP000694941"/>
    </source>
</evidence>
<protein>
    <submittedName>
        <fullName evidence="12 13">Transcription factor GATA-4-like isoform X1</fullName>
    </submittedName>
</protein>
<evidence type="ECO:0000313" key="15">
    <source>
        <dbReference type="RefSeq" id="XP_022242583.1"/>
    </source>
</evidence>
<dbReference type="SMART" id="SM00401">
    <property type="entry name" value="ZnF_GATA"/>
    <property type="match status" value="2"/>
</dbReference>
<evidence type="ECO:0000256" key="6">
    <source>
        <dbReference type="ARBA" id="ARBA00023163"/>
    </source>
</evidence>
<evidence type="ECO:0000313" key="13">
    <source>
        <dbReference type="RefSeq" id="XP_022242576.1"/>
    </source>
</evidence>
<dbReference type="RefSeq" id="XP_013775036.1">
    <property type="nucleotide sequence ID" value="XM_013919582.2"/>
</dbReference>
<feature type="compositionally biased region" description="Low complexity" evidence="9">
    <location>
        <begin position="316"/>
        <end position="335"/>
    </location>
</feature>
<keyword evidence="7" id="KW-0539">Nucleus</keyword>
<keyword evidence="2" id="KW-0479">Metal-binding</keyword>
<feature type="domain" description="GATA-type" evidence="10">
    <location>
        <begin position="237"/>
        <end position="290"/>
    </location>
</feature>
<dbReference type="PROSITE" id="PS00344">
    <property type="entry name" value="GATA_ZN_FINGER_1"/>
    <property type="match status" value="2"/>
</dbReference>
<evidence type="ECO:0000313" key="12">
    <source>
        <dbReference type="RefSeq" id="XP_013775036.1"/>
    </source>
</evidence>
<evidence type="ECO:0000256" key="1">
    <source>
        <dbReference type="ARBA" id="ARBA00004123"/>
    </source>
</evidence>
<dbReference type="GeneID" id="106459911"/>
<dbReference type="CDD" id="cd00202">
    <property type="entry name" value="ZnF_GATA"/>
    <property type="match status" value="2"/>
</dbReference>
<dbReference type="SUPFAM" id="SSF57716">
    <property type="entry name" value="Glucocorticoid receptor-like (DNA-binding domain)"/>
    <property type="match status" value="2"/>
</dbReference>
<evidence type="ECO:0000256" key="8">
    <source>
        <dbReference type="PROSITE-ProRule" id="PRU00094"/>
    </source>
</evidence>
<reference evidence="12 13" key="1">
    <citation type="submission" date="2025-05" db="UniProtKB">
        <authorList>
            <consortium name="RefSeq"/>
        </authorList>
    </citation>
    <scope>IDENTIFICATION</scope>
    <source>
        <tissue evidence="12 13">Muscle</tissue>
    </source>
</reference>
<evidence type="ECO:0000256" key="2">
    <source>
        <dbReference type="ARBA" id="ARBA00022723"/>
    </source>
</evidence>
<keyword evidence="11" id="KW-1185">Reference proteome</keyword>
<evidence type="ECO:0000256" key="9">
    <source>
        <dbReference type="SAM" id="MobiDB-lite"/>
    </source>
</evidence>
<evidence type="ECO:0000259" key="10">
    <source>
        <dbReference type="PROSITE" id="PS50114"/>
    </source>
</evidence>
<keyword evidence="3 8" id="KW-0863">Zinc-finger</keyword>
<sequence>MFQNLPSVHIPAPSYQDSGSYLHTSPVYVPSTRSLVHMHQYMHSPSVSVSQMMGPATGTPSPPVPAAHSHCSAVSVWGTTNGRPSPVSADSFSACSTPHAGIPSGRYGFQPATPGGVVGAACREASSYLSRTNGRSSHASYVGGDVNPWANFESGMVSIQTMQATAAPLARRTVDPAAAYAHFAEGRECVNCGAISTPLWRRDGTGHYLCNACGLYHKMNGVNRPLIKPQRRLAVSRRTGLCCSNCGTTTTTLWRRNNEGEPVCNACGLYYKLHNVNRPLAMRKEGIQTRKRKPKNANKNSSNSDSKGSDVVKLNSSSDSKATSTASLTSGTSQSPFSSGHRGYHSSNTCISSQPPRTTPSAFSDQLSNQACSPIHRPALLSQGETNWSSCDCAAPCGKLEAGPPRILGLP</sequence>
<name>A0ABM1B553_LIMPO</name>
<dbReference type="Pfam" id="PF00320">
    <property type="entry name" value="GATA"/>
    <property type="match status" value="2"/>
</dbReference>
<evidence type="ECO:0000256" key="4">
    <source>
        <dbReference type="ARBA" id="ARBA00022833"/>
    </source>
</evidence>
<dbReference type="InterPro" id="IPR000679">
    <property type="entry name" value="Znf_GATA"/>
</dbReference>
<keyword evidence="6" id="KW-0804">Transcription</keyword>
<feature type="region of interest" description="Disordered" evidence="9">
    <location>
        <begin position="284"/>
        <end position="366"/>
    </location>
</feature>
<keyword evidence="5" id="KW-0805">Transcription regulation</keyword>
<proteinExistence type="predicted"/>
<gene>
    <name evidence="12 13 14 15" type="primary">LOC106459911</name>
</gene>
<comment type="subcellular location">
    <subcellularLocation>
        <location evidence="1">Nucleus</location>
    </subcellularLocation>
</comment>
<organism evidence="11 12">
    <name type="scientific">Limulus polyphemus</name>
    <name type="common">Atlantic horseshoe crab</name>
    <dbReference type="NCBI Taxonomy" id="6850"/>
    <lineage>
        <taxon>Eukaryota</taxon>
        <taxon>Metazoa</taxon>
        <taxon>Ecdysozoa</taxon>
        <taxon>Arthropoda</taxon>
        <taxon>Chelicerata</taxon>
        <taxon>Merostomata</taxon>
        <taxon>Xiphosura</taxon>
        <taxon>Limulidae</taxon>
        <taxon>Limulus</taxon>
    </lineage>
</organism>
<dbReference type="PANTHER" id="PTHR10071:SF281">
    <property type="entry name" value="BOX A-BINDING FACTOR-RELATED"/>
    <property type="match status" value="1"/>
</dbReference>
<dbReference type="Proteomes" id="UP000694941">
    <property type="component" value="Unplaced"/>
</dbReference>
<feature type="compositionally biased region" description="Low complexity" evidence="9">
    <location>
        <begin position="297"/>
        <end position="306"/>
    </location>
</feature>
<evidence type="ECO:0000256" key="7">
    <source>
        <dbReference type="ARBA" id="ARBA00023242"/>
    </source>
</evidence>
<dbReference type="PANTHER" id="PTHR10071">
    <property type="entry name" value="TRANSCRIPTION FACTOR GATA FAMILY MEMBER"/>
    <property type="match status" value="1"/>
</dbReference>
<evidence type="ECO:0000313" key="14">
    <source>
        <dbReference type="RefSeq" id="XP_022242580.1"/>
    </source>
</evidence>
<dbReference type="PROSITE" id="PS50114">
    <property type="entry name" value="GATA_ZN_FINGER_2"/>
    <property type="match status" value="2"/>
</dbReference>
<dbReference type="RefSeq" id="XP_022242583.1">
    <property type="nucleotide sequence ID" value="XM_022386875.1"/>
</dbReference>
<dbReference type="PRINTS" id="PR00619">
    <property type="entry name" value="GATAZNFINGER"/>
</dbReference>
<evidence type="ECO:0000256" key="3">
    <source>
        <dbReference type="ARBA" id="ARBA00022771"/>
    </source>
</evidence>
<accession>A0ABM1B553</accession>
<dbReference type="InterPro" id="IPR013088">
    <property type="entry name" value="Znf_NHR/GATA"/>
</dbReference>
<dbReference type="RefSeq" id="XP_022242580.1">
    <property type="nucleotide sequence ID" value="XM_022386872.1"/>
</dbReference>
<feature type="compositionally biased region" description="Polar residues" evidence="9">
    <location>
        <begin position="345"/>
        <end position="366"/>
    </location>
</feature>
<dbReference type="Gene3D" id="3.30.50.10">
    <property type="entry name" value="Erythroid Transcription Factor GATA-1, subunit A"/>
    <property type="match status" value="2"/>
</dbReference>